<accession>A0AAD9KLM8</accession>
<comment type="caution">
    <text evidence="2">The sequence shown here is derived from an EMBL/GenBank/DDBJ whole genome shotgun (WGS) entry which is preliminary data.</text>
</comment>
<name>A0AAD9KLM8_RIDPI</name>
<feature type="region of interest" description="Disordered" evidence="1">
    <location>
        <begin position="27"/>
        <end position="62"/>
    </location>
</feature>
<evidence type="ECO:0000256" key="1">
    <source>
        <dbReference type="SAM" id="MobiDB-lite"/>
    </source>
</evidence>
<dbReference type="AlphaFoldDB" id="A0AAD9KLM8"/>
<reference evidence="2" key="1">
    <citation type="journal article" date="2023" name="Mol. Biol. Evol.">
        <title>Third-Generation Sequencing Reveals the Adaptive Role of the Epigenome in Three Deep-Sea Polychaetes.</title>
        <authorList>
            <person name="Perez M."/>
            <person name="Aroh O."/>
            <person name="Sun Y."/>
            <person name="Lan Y."/>
            <person name="Juniper S.K."/>
            <person name="Young C.R."/>
            <person name="Angers B."/>
            <person name="Qian P.Y."/>
        </authorList>
    </citation>
    <scope>NUCLEOTIDE SEQUENCE</scope>
    <source>
        <strain evidence="2">R07B-5</strain>
    </source>
</reference>
<organism evidence="2 3">
    <name type="scientific">Ridgeia piscesae</name>
    <name type="common">Tubeworm</name>
    <dbReference type="NCBI Taxonomy" id="27915"/>
    <lineage>
        <taxon>Eukaryota</taxon>
        <taxon>Metazoa</taxon>
        <taxon>Spiralia</taxon>
        <taxon>Lophotrochozoa</taxon>
        <taxon>Annelida</taxon>
        <taxon>Polychaeta</taxon>
        <taxon>Sedentaria</taxon>
        <taxon>Canalipalpata</taxon>
        <taxon>Sabellida</taxon>
        <taxon>Siboglinidae</taxon>
        <taxon>Ridgeia</taxon>
    </lineage>
</organism>
<protein>
    <submittedName>
        <fullName evidence="2">Uncharacterized protein</fullName>
    </submittedName>
</protein>
<proteinExistence type="predicted"/>
<gene>
    <name evidence="2" type="ORF">NP493_915g00021</name>
</gene>
<evidence type="ECO:0000313" key="2">
    <source>
        <dbReference type="EMBL" id="KAK2172965.1"/>
    </source>
</evidence>
<dbReference type="Proteomes" id="UP001209878">
    <property type="component" value="Unassembled WGS sequence"/>
</dbReference>
<dbReference type="EMBL" id="JAODUO010000915">
    <property type="protein sequence ID" value="KAK2172965.1"/>
    <property type="molecule type" value="Genomic_DNA"/>
</dbReference>
<evidence type="ECO:0000313" key="3">
    <source>
        <dbReference type="Proteomes" id="UP001209878"/>
    </source>
</evidence>
<sequence length="85" mass="8830">MQQTPSTSTAVTGRRRVSRLLCLPASWLSGRAGGNGGSSSRRRGPVATWRRTADGPARPPEVASHSCAECAHAVISTSDRIGVTG</sequence>
<keyword evidence="3" id="KW-1185">Reference proteome</keyword>